<evidence type="ECO:0000313" key="2">
    <source>
        <dbReference type="EMBL" id="VAX36676.1"/>
    </source>
</evidence>
<feature type="transmembrane region" description="Helical" evidence="1">
    <location>
        <begin position="86"/>
        <end position="104"/>
    </location>
</feature>
<accession>A0A3B1D1A2</accession>
<name>A0A3B1D1A2_9ZZZZ</name>
<gene>
    <name evidence="2" type="ORF">MNBD_PLANCTO02-110</name>
</gene>
<keyword evidence="1" id="KW-1133">Transmembrane helix</keyword>
<dbReference type="AlphaFoldDB" id="A0A3B1D1A2"/>
<keyword evidence="1" id="KW-0812">Transmembrane</keyword>
<feature type="transmembrane region" description="Helical" evidence="1">
    <location>
        <begin position="46"/>
        <end position="66"/>
    </location>
</feature>
<organism evidence="2">
    <name type="scientific">hydrothermal vent metagenome</name>
    <dbReference type="NCBI Taxonomy" id="652676"/>
    <lineage>
        <taxon>unclassified sequences</taxon>
        <taxon>metagenomes</taxon>
        <taxon>ecological metagenomes</taxon>
    </lineage>
</organism>
<keyword evidence="1" id="KW-0472">Membrane</keyword>
<feature type="transmembrane region" description="Helical" evidence="1">
    <location>
        <begin position="6"/>
        <end position="25"/>
    </location>
</feature>
<proteinExistence type="predicted"/>
<reference evidence="2" key="1">
    <citation type="submission" date="2018-06" db="EMBL/GenBank/DDBJ databases">
        <authorList>
            <person name="Zhirakovskaya E."/>
        </authorList>
    </citation>
    <scope>NUCLEOTIDE SEQUENCE</scope>
</reference>
<protein>
    <submittedName>
        <fullName evidence="2">Uncharacterized protein</fullName>
    </submittedName>
</protein>
<sequence>MVIATYIIYLTITLLVVLFVAWTLHRNGYFFLLDVFGGNKRVAQSVNALMVIGFCLVNVAMIAIAMKYGDKPTNGLEVVEIVSSKIGGAILVLGVMHFGNLMFFSQLKGWYCRRQLRK</sequence>
<evidence type="ECO:0000256" key="1">
    <source>
        <dbReference type="SAM" id="Phobius"/>
    </source>
</evidence>
<dbReference type="EMBL" id="UOGL01000073">
    <property type="protein sequence ID" value="VAX36676.1"/>
    <property type="molecule type" value="Genomic_DNA"/>
</dbReference>